<dbReference type="AlphaFoldDB" id="A0A9X0HNF8"/>
<dbReference type="InterPro" id="IPR002692">
    <property type="entry name" value="S45"/>
</dbReference>
<dbReference type="PIRSF" id="PIRSF001227">
    <property type="entry name" value="Pen_acylase"/>
    <property type="match status" value="1"/>
</dbReference>
<dbReference type="EMBL" id="LNAL01000005">
    <property type="protein sequence ID" value="KUG09189.1"/>
    <property type="molecule type" value="Genomic_DNA"/>
</dbReference>
<evidence type="ECO:0000256" key="4">
    <source>
        <dbReference type="ARBA" id="ARBA00023145"/>
    </source>
</evidence>
<dbReference type="Proteomes" id="UP000054223">
    <property type="component" value="Unassembled WGS sequence"/>
</dbReference>
<organism evidence="7 8">
    <name type="scientific">Solirubrum puertoriconensis</name>
    <dbReference type="NCBI Taxonomy" id="1751427"/>
    <lineage>
        <taxon>Bacteria</taxon>
        <taxon>Pseudomonadati</taxon>
        <taxon>Bacteroidota</taxon>
        <taxon>Cytophagia</taxon>
        <taxon>Cytophagales</taxon>
    </lineage>
</organism>
<evidence type="ECO:0000256" key="1">
    <source>
        <dbReference type="ARBA" id="ARBA00006586"/>
    </source>
</evidence>
<dbReference type="PANTHER" id="PTHR34218:SF3">
    <property type="entry name" value="ACYL-HOMOSERINE LACTONE ACYLASE PVDQ"/>
    <property type="match status" value="1"/>
</dbReference>
<dbReference type="Pfam" id="PF01804">
    <property type="entry name" value="Penicil_amidase"/>
    <property type="match status" value="1"/>
</dbReference>
<dbReference type="Gene3D" id="1.10.439.10">
    <property type="entry name" value="Penicillin Amidohydrolase, domain 1"/>
    <property type="match status" value="1"/>
</dbReference>
<dbReference type="GO" id="GO:0046872">
    <property type="term" value="F:metal ion binding"/>
    <property type="evidence" value="ECO:0007669"/>
    <property type="project" value="UniProtKB-KW"/>
</dbReference>
<dbReference type="SUPFAM" id="SSF56235">
    <property type="entry name" value="N-terminal nucleophile aminohydrolases (Ntn hydrolases)"/>
    <property type="match status" value="1"/>
</dbReference>
<evidence type="ECO:0000313" key="7">
    <source>
        <dbReference type="EMBL" id="KUG09189.1"/>
    </source>
</evidence>
<dbReference type="InterPro" id="IPR014395">
    <property type="entry name" value="Pen/GL7ACA/AHL_acylase"/>
</dbReference>
<feature type="binding site" evidence="6">
    <location>
        <position position="259"/>
    </location>
    <ligand>
        <name>Ca(2+)</name>
        <dbReference type="ChEBI" id="CHEBI:29108"/>
    </ligand>
</feature>
<keyword evidence="6" id="KW-0479">Metal-binding</keyword>
<sequence length="724" mass="79981">MLSAAAVAQSAQPAEIAAWQARAAAVTIIRDEWGVPHIYGKTDADAAFGMLYAQCEDNYWQVEESAVRKLGRLAELYGEKELGSDASMAVRQTAARARQAYREGPAGLRQLCDAAAAGINYYLHTHPEVPRRLLTRYESWHLLLQPAPDGANHGITAAERRRLGLGGGGAGGEGVEGWEQQQESGSNAIALAPSKTTTGHSLLLINPHVGFFGDNQRYEAHLVSEQGLNASGFAMLGQFWIWSGFTATTAWAHTNTAADYDDVYQETFDHPKDSTLYCYGRGYRRAVVWTDTLAYQTPAGQQRRVYRFLRTHHGPAIARRGAAWLTVRGATESFGRYAWQAWLMSKAPTLARFKAAMNQRQLLSNTMFADARGNIAYWHGNAVPRRDPAFNWTQPVDGSNPRTEWRGRHSLRSLAQIVNPASGWLQNCNSTPFQAAGPGSPEPGRYPAYLAYDPQTFRAVEAVRQLGTAGPLSPEGLWLLACSPRLPMYAAWLPQVLAASDRQLTRRPELRAELQAVTDTLRRWDCRSGVHSRATTLAFAWGQQYSAYLNQLFPPTVPYYAPGIAAYLHGLQLPVSDSLAVAFLRSAAAELTARYGSPWVPWGEVNRLQRIHSSGSQEKFADSRPSLPVGSFAGSAGSLFAFRTRPEKAQQRQYGIGGNTYVAVVELGPRVRARSVVNFGQSADPASPHYFDQAPLYATYQLKEAWYYQQDVLSHARRSYHPGQ</sequence>
<dbReference type="InterPro" id="IPR023343">
    <property type="entry name" value="Penicillin_amidase_dom1"/>
</dbReference>
<evidence type="ECO:0000256" key="2">
    <source>
        <dbReference type="ARBA" id="ARBA00022729"/>
    </source>
</evidence>
<evidence type="ECO:0000256" key="5">
    <source>
        <dbReference type="PIRSR" id="PIRSR001227-1"/>
    </source>
</evidence>
<comment type="caution">
    <text evidence="7">The sequence shown here is derived from an EMBL/GenBank/DDBJ whole genome shotgun (WGS) entry which is preliminary data.</text>
</comment>
<proteinExistence type="inferred from homology"/>
<dbReference type="GO" id="GO:0017000">
    <property type="term" value="P:antibiotic biosynthetic process"/>
    <property type="evidence" value="ECO:0007669"/>
    <property type="project" value="InterPro"/>
</dbReference>
<dbReference type="Gene3D" id="3.60.20.10">
    <property type="entry name" value="Glutamine Phosphoribosylpyrophosphate, subunit 1, domain 1"/>
    <property type="match status" value="1"/>
</dbReference>
<feature type="active site" description="Nucleophile" evidence="5">
    <location>
        <position position="186"/>
    </location>
</feature>
<keyword evidence="4" id="KW-0865">Zymogen</keyword>
<gene>
    <name evidence="7" type="ORF">ASU33_19715</name>
</gene>
<dbReference type="InterPro" id="IPR029055">
    <property type="entry name" value="Ntn_hydrolases_N"/>
</dbReference>
<dbReference type="GO" id="GO:0016811">
    <property type="term" value="F:hydrolase activity, acting on carbon-nitrogen (but not peptide) bonds, in linear amides"/>
    <property type="evidence" value="ECO:0007669"/>
    <property type="project" value="InterPro"/>
</dbReference>
<evidence type="ECO:0000256" key="3">
    <source>
        <dbReference type="ARBA" id="ARBA00022801"/>
    </source>
</evidence>
<name>A0A9X0HNF8_SOLP1</name>
<keyword evidence="6" id="KW-0106">Calcium</keyword>
<dbReference type="PANTHER" id="PTHR34218">
    <property type="entry name" value="PEPTIDASE S45 PENICILLIN AMIDASE"/>
    <property type="match status" value="1"/>
</dbReference>
<protein>
    <recommendedName>
        <fullName evidence="9">Acylase</fullName>
    </recommendedName>
</protein>
<keyword evidence="2" id="KW-0732">Signal</keyword>
<evidence type="ECO:0008006" key="9">
    <source>
        <dbReference type="Google" id="ProtNLM"/>
    </source>
</evidence>
<comment type="cofactor">
    <cofactor evidence="6">
        <name>Ca(2+)</name>
        <dbReference type="ChEBI" id="CHEBI:29108"/>
    </cofactor>
    <text evidence="6">Binds 1 Ca(2+) ion per dimer.</text>
</comment>
<evidence type="ECO:0000256" key="6">
    <source>
        <dbReference type="PIRSR" id="PIRSR001227-2"/>
    </source>
</evidence>
<accession>A0A9X0HNF8</accession>
<reference evidence="7 8" key="1">
    <citation type="submission" date="2015-11" db="EMBL/GenBank/DDBJ databases">
        <title>Solirubrum puertoriconensis gen. nov. an environmental bacteria isolated in Puerto Rico.</title>
        <authorList>
            <person name="Cuebas-Irizarry M.F."/>
            <person name="Montalvo-Rodriguez R."/>
        </authorList>
    </citation>
    <scope>NUCLEOTIDE SEQUENCE [LARGE SCALE GENOMIC DNA]</scope>
    <source>
        <strain evidence="7 8">MC1A</strain>
    </source>
</reference>
<keyword evidence="3" id="KW-0378">Hydrolase</keyword>
<keyword evidence="8" id="KW-1185">Reference proteome</keyword>
<dbReference type="InterPro" id="IPR043147">
    <property type="entry name" value="Penicillin_amidase_A-knob"/>
</dbReference>
<feature type="binding site" evidence="6">
    <location>
        <position position="262"/>
    </location>
    <ligand>
        <name>Ca(2+)</name>
        <dbReference type="ChEBI" id="CHEBI:29108"/>
    </ligand>
</feature>
<dbReference type="InterPro" id="IPR043146">
    <property type="entry name" value="Penicillin_amidase_N_B-knob"/>
</dbReference>
<dbReference type="Gene3D" id="1.10.1400.10">
    <property type="match status" value="1"/>
</dbReference>
<dbReference type="Gene3D" id="2.30.120.10">
    <property type="match status" value="1"/>
</dbReference>
<comment type="similarity">
    <text evidence="1">Belongs to the peptidase S45 family.</text>
</comment>
<evidence type="ECO:0000313" key="8">
    <source>
        <dbReference type="Proteomes" id="UP000054223"/>
    </source>
</evidence>